<dbReference type="EMBL" id="CAAALY010256209">
    <property type="protein sequence ID" value="VEL37871.1"/>
    <property type="molecule type" value="Genomic_DNA"/>
</dbReference>
<comment type="caution">
    <text evidence="2">The sequence shown here is derived from an EMBL/GenBank/DDBJ whole genome shotgun (WGS) entry which is preliminary data.</text>
</comment>
<accession>A0A3S5CUE7</accession>
<keyword evidence="3" id="KW-1185">Reference proteome</keyword>
<name>A0A3S5CUE7_9PLAT</name>
<dbReference type="Proteomes" id="UP000784294">
    <property type="component" value="Unassembled WGS sequence"/>
</dbReference>
<proteinExistence type="predicted"/>
<sequence length="150" mass="16695">MTEEGSAQIDLGSQDVKPRPFSRNPNITSPKQPSIYESLPLTLSAEMKGMPVFCNLDRQDKFNVFKSPIDSILLMEEAKMSVSLFSKYTPNAATASGAVMSSRPSDRMIPVVWIVKRGSVRVELWDAVRKELLLCYDIEQKSLVLALVTA</sequence>
<protein>
    <submittedName>
        <fullName evidence="2">Uncharacterized protein</fullName>
    </submittedName>
</protein>
<feature type="region of interest" description="Disordered" evidence="1">
    <location>
        <begin position="1"/>
        <end position="33"/>
    </location>
</feature>
<gene>
    <name evidence="2" type="ORF">PXEA_LOCUS31311</name>
</gene>
<feature type="compositionally biased region" description="Polar residues" evidence="1">
    <location>
        <begin position="23"/>
        <end position="32"/>
    </location>
</feature>
<evidence type="ECO:0000313" key="3">
    <source>
        <dbReference type="Proteomes" id="UP000784294"/>
    </source>
</evidence>
<reference evidence="2" key="1">
    <citation type="submission" date="2018-11" db="EMBL/GenBank/DDBJ databases">
        <authorList>
            <consortium name="Pathogen Informatics"/>
        </authorList>
    </citation>
    <scope>NUCLEOTIDE SEQUENCE</scope>
</reference>
<evidence type="ECO:0000256" key="1">
    <source>
        <dbReference type="SAM" id="MobiDB-lite"/>
    </source>
</evidence>
<dbReference type="AlphaFoldDB" id="A0A3S5CUE7"/>
<organism evidence="2 3">
    <name type="scientific">Protopolystoma xenopodis</name>
    <dbReference type="NCBI Taxonomy" id="117903"/>
    <lineage>
        <taxon>Eukaryota</taxon>
        <taxon>Metazoa</taxon>
        <taxon>Spiralia</taxon>
        <taxon>Lophotrochozoa</taxon>
        <taxon>Platyhelminthes</taxon>
        <taxon>Monogenea</taxon>
        <taxon>Polyopisthocotylea</taxon>
        <taxon>Polystomatidea</taxon>
        <taxon>Polystomatidae</taxon>
        <taxon>Protopolystoma</taxon>
    </lineage>
</organism>
<evidence type="ECO:0000313" key="2">
    <source>
        <dbReference type="EMBL" id="VEL37871.1"/>
    </source>
</evidence>